<comment type="subcellular location">
    <subcellularLocation>
        <location evidence="2">Cell envelope</location>
    </subcellularLocation>
</comment>
<accession>A0A377BSS4</accession>
<dbReference type="Proteomes" id="UP000254088">
    <property type="component" value="Unassembled WGS sequence"/>
</dbReference>
<evidence type="ECO:0000256" key="1">
    <source>
        <dbReference type="ARBA" id="ARBA00001966"/>
    </source>
</evidence>
<name>A0A377BSS4_ECOLX</name>
<dbReference type="SUPFAM" id="SSF50692">
    <property type="entry name" value="ADC-like"/>
    <property type="match status" value="1"/>
</dbReference>
<dbReference type="GO" id="GO:0008863">
    <property type="term" value="F:formate dehydrogenase (NAD+) activity"/>
    <property type="evidence" value="ECO:0007669"/>
    <property type="project" value="UniProtKB-EC"/>
</dbReference>
<evidence type="ECO:0000259" key="6">
    <source>
        <dbReference type="Pfam" id="PF01568"/>
    </source>
</evidence>
<gene>
    <name evidence="7" type="primary">fdoG_4</name>
    <name evidence="7" type="ORF">NCTC10429_00240</name>
</gene>
<protein>
    <submittedName>
        <fullName evidence="7">Formate dehydrogenase-O, large subunit</fullName>
        <ecNumber evidence="7">1.17.1.9</ecNumber>
    </submittedName>
</protein>
<dbReference type="EMBL" id="UGEX01000001">
    <property type="protein sequence ID" value="STL73989.1"/>
    <property type="molecule type" value="Genomic_DNA"/>
</dbReference>
<dbReference type="GO" id="GO:0043546">
    <property type="term" value="F:molybdopterin cofactor binding"/>
    <property type="evidence" value="ECO:0007669"/>
    <property type="project" value="InterPro"/>
</dbReference>
<evidence type="ECO:0000313" key="7">
    <source>
        <dbReference type="EMBL" id="STL73989.1"/>
    </source>
</evidence>
<evidence type="ECO:0000256" key="5">
    <source>
        <dbReference type="ARBA" id="ARBA00023002"/>
    </source>
</evidence>
<keyword evidence="4" id="KW-0411">Iron-sulfur</keyword>
<dbReference type="InterPro" id="IPR006657">
    <property type="entry name" value="MoPterin_dinucl-bd_dom"/>
</dbReference>
<evidence type="ECO:0000256" key="4">
    <source>
        <dbReference type="ARBA" id="ARBA00022485"/>
    </source>
</evidence>
<reference evidence="7 8" key="1">
    <citation type="submission" date="2018-06" db="EMBL/GenBank/DDBJ databases">
        <authorList>
            <consortium name="Pathogen Informatics"/>
            <person name="Doyle S."/>
        </authorList>
    </citation>
    <scope>NUCLEOTIDE SEQUENCE [LARGE SCALE GENOMIC DNA]</scope>
    <source>
        <strain evidence="7 8">NCTC10429</strain>
    </source>
</reference>
<comment type="similarity">
    <text evidence="3">Belongs to the prokaryotic molybdopterin-containing oxidoreductase family.</text>
</comment>
<proteinExistence type="inferred from homology"/>
<evidence type="ECO:0000256" key="2">
    <source>
        <dbReference type="ARBA" id="ARBA00004196"/>
    </source>
</evidence>
<sequence>MKVSSNRGYIKAKAVVTKRIRTLKANGKDIDTIGIPIHWGYEGVAKKGFIANTLTPFVGDANTQTPEFKSFLVNVEKV</sequence>
<dbReference type="EC" id="1.17.1.9" evidence="7"/>
<keyword evidence="4" id="KW-0004">4Fe-4S</keyword>
<dbReference type="InterPro" id="IPR009010">
    <property type="entry name" value="Asp_de-COase-like_dom_sf"/>
</dbReference>
<dbReference type="GO" id="GO:0030313">
    <property type="term" value="C:cell envelope"/>
    <property type="evidence" value="ECO:0007669"/>
    <property type="project" value="UniProtKB-SubCell"/>
</dbReference>
<comment type="cofactor">
    <cofactor evidence="1">
        <name>[4Fe-4S] cluster</name>
        <dbReference type="ChEBI" id="CHEBI:49883"/>
    </cofactor>
</comment>
<feature type="domain" description="Molybdopterin dinucleotide-binding" evidence="6">
    <location>
        <begin position="2"/>
        <end position="71"/>
    </location>
</feature>
<organism evidence="7 8">
    <name type="scientific">Escherichia coli</name>
    <dbReference type="NCBI Taxonomy" id="562"/>
    <lineage>
        <taxon>Bacteria</taxon>
        <taxon>Pseudomonadati</taxon>
        <taxon>Pseudomonadota</taxon>
        <taxon>Gammaproteobacteria</taxon>
        <taxon>Enterobacterales</taxon>
        <taxon>Enterobacteriaceae</taxon>
        <taxon>Escherichia</taxon>
    </lineage>
</organism>
<evidence type="ECO:0000256" key="3">
    <source>
        <dbReference type="ARBA" id="ARBA00010312"/>
    </source>
</evidence>
<dbReference type="Pfam" id="PF01568">
    <property type="entry name" value="Molydop_binding"/>
    <property type="match status" value="1"/>
</dbReference>
<dbReference type="GO" id="GO:0051539">
    <property type="term" value="F:4 iron, 4 sulfur cluster binding"/>
    <property type="evidence" value="ECO:0007669"/>
    <property type="project" value="UniProtKB-KW"/>
</dbReference>
<keyword evidence="4" id="KW-0479">Metal-binding</keyword>
<dbReference type="GO" id="GO:0009061">
    <property type="term" value="P:anaerobic respiration"/>
    <property type="evidence" value="ECO:0007669"/>
    <property type="project" value="TreeGrafter"/>
</dbReference>
<dbReference type="PANTHER" id="PTHR43598:SF1">
    <property type="entry name" value="FORMATE DEHYDROGENASE-O MAJOR SUBUNIT"/>
    <property type="match status" value="1"/>
</dbReference>
<keyword evidence="4" id="KW-0408">Iron</keyword>
<dbReference type="Gene3D" id="2.40.40.20">
    <property type="match status" value="1"/>
</dbReference>
<dbReference type="PANTHER" id="PTHR43598">
    <property type="entry name" value="TUNGSTEN-CONTAINING FORMYLMETHANOFURAN DEHYDROGENASE 2 SUBUNIT B"/>
    <property type="match status" value="1"/>
</dbReference>
<dbReference type="AlphaFoldDB" id="A0A377BSS4"/>
<keyword evidence="5 7" id="KW-0560">Oxidoreductase</keyword>
<dbReference type="GO" id="GO:0009055">
    <property type="term" value="F:electron transfer activity"/>
    <property type="evidence" value="ECO:0007669"/>
    <property type="project" value="TreeGrafter"/>
</dbReference>
<evidence type="ECO:0000313" key="8">
    <source>
        <dbReference type="Proteomes" id="UP000254088"/>
    </source>
</evidence>
<dbReference type="GO" id="GO:0030151">
    <property type="term" value="F:molybdenum ion binding"/>
    <property type="evidence" value="ECO:0007669"/>
    <property type="project" value="TreeGrafter"/>
</dbReference>